<comment type="caution">
    <text evidence="1">The sequence shown here is derived from an EMBL/GenBank/DDBJ whole genome shotgun (WGS) entry which is preliminary data.</text>
</comment>
<evidence type="ECO:0000313" key="1">
    <source>
        <dbReference type="EMBL" id="KAK3801653.1"/>
    </source>
</evidence>
<gene>
    <name evidence="1" type="ORF">RRG08_033840</name>
</gene>
<dbReference type="AlphaFoldDB" id="A0AAE1B8G8"/>
<name>A0AAE1B8G8_9GAST</name>
<accession>A0AAE1B8G8</accession>
<dbReference type="Proteomes" id="UP001283361">
    <property type="component" value="Unassembled WGS sequence"/>
</dbReference>
<dbReference type="EMBL" id="JAWDGP010000286">
    <property type="protein sequence ID" value="KAK3801653.1"/>
    <property type="molecule type" value="Genomic_DNA"/>
</dbReference>
<organism evidence="1 2">
    <name type="scientific">Elysia crispata</name>
    <name type="common">lettuce slug</name>
    <dbReference type="NCBI Taxonomy" id="231223"/>
    <lineage>
        <taxon>Eukaryota</taxon>
        <taxon>Metazoa</taxon>
        <taxon>Spiralia</taxon>
        <taxon>Lophotrochozoa</taxon>
        <taxon>Mollusca</taxon>
        <taxon>Gastropoda</taxon>
        <taxon>Heterobranchia</taxon>
        <taxon>Euthyneura</taxon>
        <taxon>Panpulmonata</taxon>
        <taxon>Sacoglossa</taxon>
        <taxon>Placobranchoidea</taxon>
        <taxon>Plakobranchidae</taxon>
        <taxon>Elysia</taxon>
    </lineage>
</organism>
<proteinExistence type="predicted"/>
<reference evidence="1" key="1">
    <citation type="journal article" date="2023" name="G3 (Bethesda)">
        <title>A reference genome for the long-term kleptoplast-retaining sea slug Elysia crispata morphotype clarki.</title>
        <authorList>
            <person name="Eastman K.E."/>
            <person name="Pendleton A.L."/>
            <person name="Shaikh M.A."/>
            <person name="Suttiyut T."/>
            <person name="Ogas R."/>
            <person name="Tomko P."/>
            <person name="Gavelis G."/>
            <person name="Widhalm J.R."/>
            <person name="Wisecaver J.H."/>
        </authorList>
    </citation>
    <scope>NUCLEOTIDE SEQUENCE</scope>
    <source>
        <strain evidence="1">ECLA1</strain>
    </source>
</reference>
<evidence type="ECO:0000313" key="2">
    <source>
        <dbReference type="Proteomes" id="UP001283361"/>
    </source>
</evidence>
<keyword evidence="2" id="KW-1185">Reference proteome</keyword>
<protein>
    <submittedName>
        <fullName evidence="1">Uncharacterized protein</fullName>
    </submittedName>
</protein>
<sequence length="78" mass="8718">MDSLGRTRPVYASLDANHSIRGNPFLLVAISFWSDTPSIFAAASEKQVRRLWRLRIARCVLEGGQMVPVVTQGEDLFV</sequence>